<accession>A0AAD8GWU0</accession>
<feature type="compositionally biased region" description="Polar residues" evidence="1">
    <location>
        <begin position="190"/>
        <end position="204"/>
    </location>
</feature>
<sequence length="246" mass="27730">MGERSIILHQNHSDEEEDEETLSLCDLPINSEIYEGLLSCNYSKGDHTPSSLDAQTDHFEFYNDEWSSLVSFPADNILFCGKLIVNKGYKQSVVSETTIQHTQENSSVLQQNLNEKGKCMNKENGSSFIHAPSSNSVSTSSGINNPKNDVLAHRITILKPPTRSRWFVFLFKSTRIPTDTETREKRQTQNKKITSQQSQVVSGKITGSKSRGIRWWKLIRVLGCDNLHHADAVIKSSYSSAPLIRE</sequence>
<dbReference type="PANTHER" id="PTHR34130">
    <property type="entry name" value="OS08G0243800 PROTEIN"/>
    <property type="match status" value="1"/>
</dbReference>
<reference evidence="2" key="1">
    <citation type="submission" date="2023-02" db="EMBL/GenBank/DDBJ databases">
        <title>Genome of toxic invasive species Heracleum sosnowskyi carries increased number of genes despite the absence of recent whole-genome duplications.</title>
        <authorList>
            <person name="Schelkunov M."/>
            <person name="Shtratnikova V."/>
            <person name="Makarenko M."/>
            <person name="Klepikova A."/>
            <person name="Omelchenko D."/>
            <person name="Novikova G."/>
            <person name="Obukhova E."/>
            <person name="Bogdanov V."/>
            <person name="Penin A."/>
            <person name="Logacheva M."/>
        </authorList>
    </citation>
    <scope>NUCLEOTIDE SEQUENCE</scope>
    <source>
        <strain evidence="2">Hsosn_3</strain>
        <tissue evidence="2">Leaf</tissue>
    </source>
</reference>
<keyword evidence="3" id="KW-1185">Reference proteome</keyword>
<organism evidence="2 3">
    <name type="scientific">Heracleum sosnowskyi</name>
    <dbReference type="NCBI Taxonomy" id="360622"/>
    <lineage>
        <taxon>Eukaryota</taxon>
        <taxon>Viridiplantae</taxon>
        <taxon>Streptophyta</taxon>
        <taxon>Embryophyta</taxon>
        <taxon>Tracheophyta</taxon>
        <taxon>Spermatophyta</taxon>
        <taxon>Magnoliopsida</taxon>
        <taxon>eudicotyledons</taxon>
        <taxon>Gunneridae</taxon>
        <taxon>Pentapetalae</taxon>
        <taxon>asterids</taxon>
        <taxon>campanulids</taxon>
        <taxon>Apiales</taxon>
        <taxon>Apiaceae</taxon>
        <taxon>Apioideae</taxon>
        <taxon>apioid superclade</taxon>
        <taxon>Tordylieae</taxon>
        <taxon>Tordyliinae</taxon>
        <taxon>Heracleum</taxon>
    </lineage>
</organism>
<dbReference type="Proteomes" id="UP001237642">
    <property type="component" value="Unassembled WGS sequence"/>
</dbReference>
<protein>
    <submittedName>
        <fullName evidence="2">Uncharacterized protein</fullName>
    </submittedName>
</protein>
<dbReference type="AlphaFoldDB" id="A0AAD8GWU0"/>
<proteinExistence type="predicted"/>
<feature type="region of interest" description="Disordered" evidence="1">
    <location>
        <begin position="179"/>
        <end position="204"/>
    </location>
</feature>
<comment type="caution">
    <text evidence="2">The sequence shown here is derived from an EMBL/GenBank/DDBJ whole genome shotgun (WGS) entry which is preliminary data.</text>
</comment>
<evidence type="ECO:0000256" key="1">
    <source>
        <dbReference type="SAM" id="MobiDB-lite"/>
    </source>
</evidence>
<reference evidence="2" key="2">
    <citation type="submission" date="2023-05" db="EMBL/GenBank/DDBJ databases">
        <authorList>
            <person name="Schelkunov M.I."/>
        </authorList>
    </citation>
    <scope>NUCLEOTIDE SEQUENCE</scope>
    <source>
        <strain evidence="2">Hsosn_3</strain>
        <tissue evidence="2">Leaf</tissue>
    </source>
</reference>
<gene>
    <name evidence="2" type="ORF">POM88_048724</name>
</gene>
<dbReference type="PANTHER" id="PTHR34130:SF5">
    <property type="entry name" value="OS08G0243800 PROTEIN"/>
    <property type="match status" value="1"/>
</dbReference>
<name>A0AAD8GWU0_9APIA</name>
<evidence type="ECO:0000313" key="3">
    <source>
        <dbReference type="Proteomes" id="UP001237642"/>
    </source>
</evidence>
<dbReference type="EMBL" id="JAUIZM010000011">
    <property type="protein sequence ID" value="KAK1355468.1"/>
    <property type="molecule type" value="Genomic_DNA"/>
</dbReference>
<evidence type="ECO:0000313" key="2">
    <source>
        <dbReference type="EMBL" id="KAK1355468.1"/>
    </source>
</evidence>